<keyword evidence="2" id="KW-0479">Metal-binding</keyword>
<dbReference type="InterPro" id="IPR036236">
    <property type="entry name" value="Znf_C2H2_sf"/>
</dbReference>
<dbReference type="Pfam" id="PF00096">
    <property type="entry name" value="zf-C2H2"/>
    <property type="match status" value="4"/>
</dbReference>
<dbReference type="SMART" id="SM00355">
    <property type="entry name" value="ZnF_C2H2"/>
    <property type="match status" value="5"/>
</dbReference>
<evidence type="ECO:0000256" key="10">
    <source>
        <dbReference type="PROSITE-ProRule" id="PRU00042"/>
    </source>
</evidence>
<dbReference type="FunFam" id="3.30.160.60:FF:002343">
    <property type="entry name" value="Zinc finger protein 33A"/>
    <property type="match status" value="1"/>
</dbReference>
<dbReference type="GO" id="GO:0003677">
    <property type="term" value="F:DNA binding"/>
    <property type="evidence" value="ECO:0007669"/>
    <property type="project" value="UniProtKB-KW"/>
</dbReference>
<protein>
    <submittedName>
        <fullName evidence="13">Zinc finger protein 62 homolog</fullName>
    </submittedName>
</protein>
<evidence type="ECO:0000259" key="12">
    <source>
        <dbReference type="PROSITE" id="PS50157"/>
    </source>
</evidence>
<dbReference type="GO" id="GO:0006355">
    <property type="term" value="P:regulation of DNA-templated transcription"/>
    <property type="evidence" value="ECO:0007669"/>
    <property type="project" value="UniProtKB-ARBA"/>
</dbReference>
<keyword evidence="4 10" id="KW-0863">Zinc-finger</keyword>
<accession>A0A6P7FMN7</accession>
<keyword evidence="7" id="KW-0238">DNA-binding</keyword>
<reference evidence="13" key="1">
    <citation type="submission" date="2025-08" db="UniProtKB">
        <authorList>
            <consortium name="RefSeq"/>
        </authorList>
    </citation>
    <scope>IDENTIFICATION</scope>
    <source>
        <tissue evidence="13">Whole insect</tissue>
    </source>
</reference>
<dbReference type="PROSITE" id="PS50157">
    <property type="entry name" value="ZINC_FINGER_C2H2_2"/>
    <property type="match status" value="3"/>
</dbReference>
<gene>
    <name evidence="13" type="primary">LOC114329402</name>
</gene>
<dbReference type="PANTHER" id="PTHR16515">
    <property type="entry name" value="PR DOMAIN ZINC FINGER PROTEIN"/>
    <property type="match status" value="1"/>
</dbReference>
<feature type="compositionally biased region" description="Polar residues" evidence="11">
    <location>
        <begin position="114"/>
        <end position="126"/>
    </location>
</feature>
<organism evidence="13">
    <name type="scientific">Diabrotica virgifera virgifera</name>
    <name type="common">western corn rootworm</name>
    <dbReference type="NCBI Taxonomy" id="50390"/>
    <lineage>
        <taxon>Eukaryota</taxon>
        <taxon>Metazoa</taxon>
        <taxon>Ecdysozoa</taxon>
        <taxon>Arthropoda</taxon>
        <taxon>Hexapoda</taxon>
        <taxon>Insecta</taxon>
        <taxon>Pterygota</taxon>
        <taxon>Neoptera</taxon>
        <taxon>Endopterygota</taxon>
        <taxon>Coleoptera</taxon>
        <taxon>Polyphaga</taxon>
        <taxon>Cucujiformia</taxon>
        <taxon>Chrysomeloidea</taxon>
        <taxon>Chrysomelidae</taxon>
        <taxon>Galerucinae</taxon>
        <taxon>Diabroticina</taxon>
        <taxon>Diabroticites</taxon>
        <taxon>Diabrotica</taxon>
    </lineage>
</organism>
<comment type="subcellular location">
    <subcellularLocation>
        <location evidence="1">Nucleus</location>
    </subcellularLocation>
</comment>
<dbReference type="FunFam" id="3.30.160.60:FF:000325">
    <property type="entry name" value="ZFP90 zinc finger protein"/>
    <property type="match status" value="1"/>
</dbReference>
<evidence type="ECO:0000256" key="4">
    <source>
        <dbReference type="ARBA" id="ARBA00022771"/>
    </source>
</evidence>
<feature type="region of interest" description="Disordered" evidence="11">
    <location>
        <begin position="108"/>
        <end position="135"/>
    </location>
</feature>
<feature type="domain" description="C2H2-type" evidence="12">
    <location>
        <begin position="284"/>
        <end position="311"/>
    </location>
</feature>
<keyword evidence="3" id="KW-0677">Repeat</keyword>
<dbReference type="InterPro" id="IPR050331">
    <property type="entry name" value="Zinc_finger"/>
</dbReference>
<keyword evidence="8" id="KW-0804">Transcription</keyword>
<evidence type="ECO:0000256" key="11">
    <source>
        <dbReference type="SAM" id="MobiDB-lite"/>
    </source>
</evidence>
<dbReference type="GO" id="GO:0005634">
    <property type="term" value="C:nucleus"/>
    <property type="evidence" value="ECO:0007669"/>
    <property type="project" value="UniProtKB-SubCell"/>
</dbReference>
<evidence type="ECO:0000256" key="8">
    <source>
        <dbReference type="ARBA" id="ARBA00023163"/>
    </source>
</evidence>
<evidence type="ECO:0000256" key="3">
    <source>
        <dbReference type="ARBA" id="ARBA00022737"/>
    </source>
</evidence>
<evidence type="ECO:0000256" key="6">
    <source>
        <dbReference type="ARBA" id="ARBA00023015"/>
    </source>
</evidence>
<feature type="domain" description="C2H2-type" evidence="12">
    <location>
        <begin position="228"/>
        <end position="255"/>
    </location>
</feature>
<dbReference type="AlphaFoldDB" id="A0A6P7FMN7"/>
<evidence type="ECO:0000313" key="13">
    <source>
        <dbReference type="RefSeq" id="XP_028134290.1"/>
    </source>
</evidence>
<dbReference type="PROSITE" id="PS00028">
    <property type="entry name" value="ZINC_FINGER_C2H2_1"/>
    <property type="match status" value="4"/>
</dbReference>
<keyword evidence="9" id="KW-0539">Nucleus</keyword>
<evidence type="ECO:0000256" key="1">
    <source>
        <dbReference type="ARBA" id="ARBA00004123"/>
    </source>
</evidence>
<dbReference type="Gene3D" id="3.30.160.60">
    <property type="entry name" value="Classic Zinc Finger"/>
    <property type="match status" value="4"/>
</dbReference>
<feature type="domain" description="C2H2-type" evidence="12">
    <location>
        <begin position="256"/>
        <end position="283"/>
    </location>
</feature>
<keyword evidence="6" id="KW-0805">Transcription regulation</keyword>
<evidence type="ECO:0000256" key="7">
    <source>
        <dbReference type="ARBA" id="ARBA00023125"/>
    </source>
</evidence>
<dbReference type="PANTHER" id="PTHR16515:SF35">
    <property type="entry name" value="FEZ FAMILY ZINC FINGER PROTEIN 2"/>
    <property type="match status" value="1"/>
</dbReference>
<dbReference type="SUPFAM" id="SSF57667">
    <property type="entry name" value="beta-beta-alpha zinc fingers"/>
    <property type="match status" value="3"/>
</dbReference>
<proteinExistence type="predicted"/>
<dbReference type="InParanoid" id="A0A6P7FMN7"/>
<evidence type="ECO:0000256" key="9">
    <source>
        <dbReference type="ARBA" id="ARBA00023242"/>
    </source>
</evidence>
<sequence>MSTNVEKNSNDSAKLFGYLKAQQRKDRPVLKIDNRSRETHFTELYRCKESPEEELNQVNLQGTCGIIPCDRSSVLNKLPKLTDDQSAEQEIHMATDCSSRKKINVAPGKGITTRDFNQPSTPMDQSVSEEEPDSDQKKKFKCMIYKRHCNMYRDARSALEHGNLHPVDKSFSYPLSTTLQGHIQRKHSKTTKEKVHTCVVCPKVYKNLSGLSRHYSSNHKELGVDYTVACDICGKTCVTKYQLKEHKQTHTGFKPYKCNICNKSFSKSDSLKAHKRGHTGEKPYVCNYCDKRFAHGGSYRYHLKLHTGEVSHFCINCNKGYISLSNLRFHMKNCREINIKSEIDIKSEPLETKYT</sequence>
<keyword evidence="5" id="KW-0862">Zinc</keyword>
<name>A0A6P7FMN7_DIAVI</name>
<evidence type="ECO:0000256" key="2">
    <source>
        <dbReference type="ARBA" id="ARBA00022723"/>
    </source>
</evidence>
<dbReference type="GO" id="GO:0008270">
    <property type="term" value="F:zinc ion binding"/>
    <property type="evidence" value="ECO:0007669"/>
    <property type="project" value="UniProtKB-KW"/>
</dbReference>
<dbReference type="InterPro" id="IPR013087">
    <property type="entry name" value="Znf_C2H2_type"/>
</dbReference>
<evidence type="ECO:0000256" key="5">
    <source>
        <dbReference type="ARBA" id="ARBA00022833"/>
    </source>
</evidence>
<dbReference type="RefSeq" id="XP_028134290.1">
    <property type="nucleotide sequence ID" value="XM_028278489.1"/>
</dbReference>